<dbReference type="EC" id="4.2.3.5" evidence="3"/>
<dbReference type="InterPro" id="IPR035904">
    <property type="entry name" value="Chorismate_synth_AroC_sf"/>
</dbReference>
<evidence type="ECO:0000256" key="3">
    <source>
        <dbReference type="ARBA" id="ARBA00013036"/>
    </source>
</evidence>
<dbReference type="Pfam" id="PF01264">
    <property type="entry name" value="Chorismate_synt"/>
    <property type="match status" value="1"/>
</dbReference>
<dbReference type="Proteomes" id="UP000807825">
    <property type="component" value="Unassembled WGS sequence"/>
</dbReference>
<dbReference type="GO" id="GO:0009423">
    <property type="term" value="P:chorismate biosynthetic process"/>
    <property type="evidence" value="ECO:0007669"/>
    <property type="project" value="TreeGrafter"/>
</dbReference>
<comment type="similarity">
    <text evidence="2">Belongs to the chorismate synthase family.</text>
</comment>
<evidence type="ECO:0000313" key="8">
    <source>
        <dbReference type="Proteomes" id="UP000807825"/>
    </source>
</evidence>
<comment type="caution">
    <text evidence="7">The sequence shown here is derived from an EMBL/GenBank/DDBJ whole genome shotgun (WGS) entry which is preliminary data.</text>
</comment>
<evidence type="ECO:0000313" key="7">
    <source>
        <dbReference type="EMBL" id="MBI5248925.1"/>
    </source>
</evidence>
<evidence type="ECO:0000256" key="6">
    <source>
        <dbReference type="ARBA" id="ARBA00023239"/>
    </source>
</evidence>
<dbReference type="GO" id="GO:0008652">
    <property type="term" value="P:amino acid biosynthetic process"/>
    <property type="evidence" value="ECO:0007669"/>
    <property type="project" value="UniProtKB-KW"/>
</dbReference>
<organism evidence="7 8">
    <name type="scientific">Desulfomonile tiedjei</name>
    <dbReference type="NCBI Taxonomy" id="2358"/>
    <lineage>
        <taxon>Bacteria</taxon>
        <taxon>Pseudomonadati</taxon>
        <taxon>Thermodesulfobacteriota</taxon>
        <taxon>Desulfomonilia</taxon>
        <taxon>Desulfomonilales</taxon>
        <taxon>Desulfomonilaceae</taxon>
        <taxon>Desulfomonile</taxon>
    </lineage>
</organism>
<dbReference type="GO" id="GO:0009073">
    <property type="term" value="P:aromatic amino acid family biosynthetic process"/>
    <property type="evidence" value="ECO:0007669"/>
    <property type="project" value="UniProtKB-KW"/>
</dbReference>
<dbReference type="GO" id="GO:0010181">
    <property type="term" value="F:FMN binding"/>
    <property type="evidence" value="ECO:0007669"/>
    <property type="project" value="TreeGrafter"/>
</dbReference>
<comment type="pathway">
    <text evidence="1">Metabolic intermediate biosynthesis; chorismate biosynthesis; chorismate from D-erythrose 4-phosphate and phosphoenolpyruvate: step 7/7.</text>
</comment>
<name>A0A9D6Z2M7_9BACT</name>
<dbReference type="PANTHER" id="PTHR21085:SF0">
    <property type="entry name" value="CHORISMATE SYNTHASE"/>
    <property type="match status" value="1"/>
</dbReference>
<dbReference type="GO" id="GO:0005829">
    <property type="term" value="C:cytosol"/>
    <property type="evidence" value="ECO:0007669"/>
    <property type="project" value="TreeGrafter"/>
</dbReference>
<evidence type="ECO:0000256" key="2">
    <source>
        <dbReference type="ARBA" id="ARBA00008014"/>
    </source>
</evidence>
<dbReference type="Gene3D" id="3.60.150.10">
    <property type="entry name" value="Chorismate synthase AroC"/>
    <property type="match status" value="1"/>
</dbReference>
<evidence type="ECO:0000256" key="1">
    <source>
        <dbReference type="ARBA" id="ARBA00005044"/>
    </source>
</evidence>
<sequence length="170" mass="18259">VHWERRLSARLMYAVGSIPAIKGVEIGAAFANALSTGTMVHDEIVLGLDGNLLKRRSNRAGGLEGGITTGEPILIRAAMKPISTTLKGLDSVDLGSGETARTLYERSDICAVPRAAVVAEAMVAYVLADALMEKLGGDSLEEMVPRFHALKSSRLEDLTMNNTPWNFGYE</sequence>
<evidence type="ECO:0000256" key="5">
    <source>
        <dbReference type="ARBA" id="ARBA00023141"/>
    </source>
</evidence>
<keyword evidence="6" id="KW-0456">Lyase</keyword>
<proteinExistence type="inferred from homology"/>
<dbReference type="SUPFAM" id="SSF103263">
    <property type="entry name" value="Chorismate synthase, AroC"/>
    <property type="match status" value="1"/>
</dbReference>
<keyword evidence="4" id="KW-0028">Amino-acid biosynthesis</keyword>
<reference evidence="7" key="1">
    <citation type="submission" date="2020-07" db="EMBL/GenBank/DDBJ databases">
        <title>Huge and variable diversity of episymbiotic CPR bacteria and DPANN archaea in groundwater ecosystems.</title>
        <authorList>
            <person name="He C.Y."/>
            <person name="Keren R."/>
            <person name="Whittaker M."/>
            <person name="Farag I.F."/>
            <person name="Doudna J."/>
            <person name="Cate J.H.D."/>
            <person name="Banfield J.F."/>
        </authorList>
    </citation>
    <scope>NUCLEOTIDE SEQUENCE</scope>
    <source>
        <strain evidence="7">NC_groundwater_1664_Pr3_B-0.1um_52_9</strain>
    </source>
</reference>
<dbReference type="GO" id="GO:0004107">
    <property type="term" value="F:chorismate synthase activity"/>
    <property type="evidence" value="ECO:0007669"/>
    <property type="project" value="UniProtKB-EC"/>
</dbReference>
<dbReference type="PANTHER" id="PTHR21085">
    <property type="entry name" value="CHORISMATE SYNTHASE"/>
    <property type="match status" value="1"/>
</dbReference>
<dbReference type="AlphaFoldDB" id="A0A9D6Z2M7"/>
<evidence type="ECO:0000256" key="4">
    <source>
        <dbReference type="ARBA" id="ARBA00022605"/>
    </source>
</evidence>
<keyword evidence="5" id="KW-0057">Aromatic amino acid biosynthesis</keyword>
<gene>
    <name evidence="7" type="ORF">HY912_05470</name>
</gene>
<dbReference type="InterPro" id="IPR000453">
    <property type="entry name" value="Chorismate_synth"/>
</dbReference>
<accession>A0A9D6Z2M7</accession>
<protein>
    <recommendedName>
        <fullName evidence="3">chorismate synthase</fullName>
        <ecNumber evidence="3">4.2.3.5</ecNumber>
    </recommendedName>
</protein>
<dbReference type="EMBL" id="JACRDE010000157">
    <property type="protein sequence ID" value="MBI5248925.1"/>
    <property type="molecule type" value="Genomic_DNA"/>
</dbReference>
<feature type="non-terminal residue" evidence="7">
    <location>
        <position position="1"/>
    </location>
</feature>